<dbReference type="Proteomes" id="UP001497453">
    <property type="component" value="Chromosome 10"/>
</dbReference>
<keyword evidence="3" id="KW-1185">Reference proteome</keyword>
<accession>A0ABP1CTW2</accession>
<evidence type="ECO:0000313" key="3">
    <source>
        <dbReference type="Proteomes" id="UP001497453"/>
    </source>
</evidence>
<protein>
    <submittedName>
        <fullName evidence="2">Uncharacterized protein</fullName>
    </submittedName>
</protein>
<dbReference type="EMBL" id="OZ037953">
    <property type="protein sequence ID" value="CAL1698114.1"/>
    <property type="molecule type" value="Genomic_DNA"/>
</dbReference>
<proteinExistence type="predicted"/>
<organism evidence="2 3">
    <name type="scientific">Somion occarium</name>
    <dbReference type="NCBI Taxonomy" id="3059160"/>
    <lineage>
        <taxon>Eukaryota</taxon>
        <taxon>Fungi</taxon>
        <taxon>Dikarya</taxon>
        <taxon>Basidiomycota</taxon>
        <taxon>Agaricomycotina</taxon>
        <taxon>Agaricomycetes</taxon>
        <taxon>Polyporales</taxon>
        <taxon>Cerrenaceae</taxon>
        <taxon>Somion</taxon>
    </lineage>
</organism>
<sequence length="390" mass="43376">MPLKLYRSLLYSYGNTITRLLESRSQLDSVKAQWLNPTNILSILTVIGVDVVQRAIAQLAGNPCYFTPVALSFGWLGYALNAVGTVIGEGRLMPPADCQCILVDATTQTSRRNRSWILGRLVRDHETDSTKPGLTLTFYKASLRYQGIPSMDWVYCSGIAVIFIQLGISVIPITLFEDWNVFIVTVAGTVLSLFTGALPKWRKEKWSCRTLQNETDRAVICLTRGNGYSEVLVIISEGRGHFRLEDLALADPGGVPTFGTLAIMMVLFICQLLLLLTIAGLQNNLWFLFAIKSLGMFYNGVAAGIRRAPSTTGIRLEREVDGVIAERKVFQALKRAEERERYVGISLIPIFFPGGLRPDEEQWRKKTLEHYAESKKIGSPISNTEGTGSF</sequence>
<feature type="transmembrane region" description="Helical" evidence="1">
    <location>
        <begin position="285"/>
        <end position="305"/>
    </location>
</feature>
<keyword evidence="1" id="KW-0812">Transmembrane</keyword>
<feature type="transmembrane region" description="Helical" evidence="1">
    <location>
        <begin position="153"/>
        <end position="173"/>
    </location>
</feature>
<keyword evidence="1" id="KW-1133">Transmembrane helix</keyword>
<gene>
    <name evidence="2" type="ORF">GFSPODELE1_LOCUS2002</name>
</gene>
<keyword evidence="1" id="KW-0472">Membrane</keyword>
<name>A0ABP1CTW2_9APHY</name>
<feature type="transmembrane region" description="Helical" evidence="1">
    <location>
        <begin position="179"/>
        <end position="199"/>
    </location>
</feature>
<feature type="transmembrane region" description="Helical" evidence="1">
    <location>
        <begin position="258"/>
        <end position="279"/>
    </location>
</feature>
<evidence type="ECO:0000313" key="2">
    <source>
        <dbReference type="EMBL" id="CAL1698114.1"/>
    </source>
</evidence>
<evidence type="ECO:0000256" key="1">
    <source>
        <dbReference type="SAM" id="Phobius"/>
    </source>
</evidence>
<reference evidence="3" key="1">
    <citation type="submission" date="2024-04" db="EMBL/GenBank/DDBJ databases">
        <authorList>
            <person name="Shaw F."/>
            <person name="Minotto A."/>
        </authorList>
    </citation>
    <scope>NUCLEOTIDE SEQUENCE [LARGE SCALE GENOMIC DNA]</scope>
</reference>